<dbReference type="WBParaSite" id="Hba_13277">
    <property type="protein sequence ID" value="Hba_13277"/>
    <property type="gene ID" value="Hba_13277"/>
</dbReference>
<accession>A0A1I7X6T1</accession>
<evidence type="ECO:0000313" key="2">
    <source>
        <dbReference type="WBParaSite" id="Hba_13277"/>
    </source>
</evidence>
<protein>
    <submittedName>
        <fullName evidence="2">Secreted protein</fullName>
    </submittedName>
</protein>
<keyword evidence="1" id="KW-1185">Reference proteome</keyword>
<organism evidence="1 2">
    <name type="scientific">Heterorhabditis bacteriophora</name>
    <name type="common">Entomopathogenic nematode worm</name>
    <dbReference type="NCBI Taxonomy" id="37862"/>
    <lineage>
        <taxon>Eukaryota</taxon>
        <taxon>Metazoa</taxon>
        <taxon>Ecdysozoa</taxon>
        <taxon>Nematoda</taxon>
        <taxon>Chromadorea</taxon>
        <taxon>Rhabditida</taxon>
        <taxon>Rhabditina</taxon>
        <taxon>Rhabditomorpha</taxon>
        <taxon>Strongyloidea</taxon>
        <taxon>Heterorhabditidae</taxon>
        <taxon>Heterorhabditis</taxon>
    </lineage>
</organism>
<name>A0A1I7X6T1_HETBA</name>
<proteinExistence type="predicted"/>
<evidence type="ECO:0000313" key="1">
    <source>
        <dbReference type="Proteomes" id="UP000095283"/>
    </source>
</evidence>
<dbReference type="Proteomes" id="UP000095283">
    <property type="component" value="Unplaced"/>
</dbReference>
<reference evidence="2" key="1">
    <citation type="submission" date="2016-11" db="UniProtKB">
        <authorList>
            <consortium name="WormBaseParasite"/>
        </authorList>
    </citation>
    <scope>IDENTIFICATION</scope>
</reference>
<dbReference type="AlphaFoldDB" id="A0A1I7X6T1"/>
<sequence length="104" mass="11599">MSEWSKTLFPHKALFVLFVFGNNYLLCDDTRIIYNVALSGVSSTSRGKPQSAVLVVSSEAVRRKIRRFRGRIFLSQCYPFSVLLPTPVPGDNGIILDASEAFNT</sequence>